<dbReference type="PROSITE" id="PS50109">
    <property type="entry name" value="HIS_KIN"/>
    <property type="match status" value="1"/>
</dbReference>
<keyword evidence="13 14" id="KW-0472">Membrane</keyword>
<dbReference type="CDD" id="cd06225">
    <property type="entry name" value="HAMP"/>
    <property type="match status" value="1"/>
</dbReference>
<evidence type="ECO:0000256" key="13">
    <source>
        <dbReference type="ARBA" id="ARBA00023136"/>
    </source>
</evidence>
<keyword evidence="12" id="KW-0902">Two-component regulatory system</keyword>
<dbReference type="EMBL" id="CP065218">
    <property type="protein sequence ID" value="QPL56140.1"/>
    <property type="molecule type" value="Genomic_DNA"/>
</dbReference>
<keyword evidence="11 14" id="KW-1133">Transmembrane helix</keyword>
<sequence length="469" mass="53280">MKLLYKFFFTFCVTSFTSVGLMLLLVTHNLSTGFNDYVEAEELKHVAALQEQLTLFYDQEKSWESLKQDDALWKSITNFHRKADQSTQEAESEYSLGRLLHVQRRVSLFDANKEVVIGRKEFHPDAHNQRILHDGNLVGYLSFIPAQINSYSAENEFLAKQTRNYYTIALVVVVLSFVTAWVFSRHLVSPISRLISGTYRMIRGDYQVRVEKQSKDEIAHLAENVNILAQTLEQNQNNRSVWMSDVSHELKTPLTVMRGQLMAIQDGVFQADEKRIQLMVDQVDSLSRIVNDLYQLSITDVGGLSYKKDVVQPVQLLLEVLSGFEAKLDQKPLSVNCSTLTPLLNNERCQVLGDSDRLKQLFTNLLENSYRYTHANGQVNLIAQIEDQDLTLVLQDSAPSVPVEMHNKLFDRFFRVESSRNREHGGSGLGLALCKQIAEAHQGIVIASDSPLGGLKVTIRLPLFKEVNL</sequence>
<accession>A0AAJ4LWR5</accession>
<dbReference type="RefSeq" id="WP_337971387.1">
    <property type="nucleotide sequence ID" value="NZ_CP065218.1"/>
</dbReference>
<dbReference type="Pfam" id="PF00512">
    <property type="entry name" value="HisKA"/>
    <property type="match status" value="1"/>
</dbReference>
<protein>
    <recommendedName>
        <fullName evidence="3">histidine kinase</fullName>
        <ecNumber evidence="3">2.7.13.3</ecNumber>
    </recommendedName>
</protein>
<dbReference type="SUPFAM" id="SSF47384">
    <property type="entry name" value="Homodimeric domain of signal transducing histidine kinase"/>
    <property type="match status" value="1"/>
</dbReference>
<gene>
    <name evidence="17" type="ORF">I3X05_18755</name>
</gene>
<evidence type="ECO:0000256" key="10">
    <source>
        <dbReference type="ARBA" id="ARBA00022840"/>
    </source>
</evidence>
<proteinExistence type="predicted"/>
<keyword evidence="5" id="KW-0597">Phosphoprotein</keyword>
<keyword evidence="9" id="KW-0418">Kinase</keyword>
<dbReference type="SMART" id="SM00387">
    <property type="entry name" value="HATPase_c"/>
    <property type="match status" value="1"/>
</dbReference>
<evidence type="ECO:0000256" key="14">
    <source>
        <dbReference type="SAM" id="Phobius"/>
    </source>
</evidence>
<evidence type="ECO:0000256" key="12">
    <source>
        <dbReference type="ARBA" id="ARBA00023012"/>
    </source>
</evidence>
<dbReference type="CDD" id="cd00082">
    <property type="entry name" value="HisKA"/>
    <property type="match status" value="1"/>
</dbReference>
<evidence type="ECO:0000256" key="1">
    <source>
        <dbReference type="ARBA" id="ARBA00000085"/>
    </source>
</evidence>
<evidence type="ECO:0000256" key="5">
    <source>
        <dbReference type="ARBA" id="ARBA00022553"/>
    </source>
</evidence>
<dbReference type="AlphaFoldDB" id="A0AAJ4LWR5"/>
<dbReference type="PROSITE" id="PS50885">
    <property type="entry name" value="HAMP"/>
    <property type="match status" value="1"/>
</dbReference>
<dbReference type="Proteomes" id="UP000594435">
    <property type="component" value="Chromosome 2"/>
</dbReference>
<dbReference type="Pfam" id="PF02518">
    <property type="entry name" value="HATPase_c"/>
    <property type="match status" value="1"/>
</dbReference>
<evidence type="ECO:0000256" key="6">
    <source>
        <dbReference type="ARBA" id="ARBA00022679"/>
    </source>
</evidence>
<dbReference type="InterPro" id="IPR036890">
    <property type="entry name" value="HATPase_C_sf"/>
</dbReference>
<keyword evidence="8" id="KW-0547">Nucleotide-binding</keyword>
<dbReference type="InterPro" id="IPR003594">
    <property type="entry name" value="HATPase_dom"/>
</dbReference>
<evidence type="ECO:0000256" key="2">
    <source>
        <dbReference type="ARBA" id="ARBA00004651"/>
    </source>
</evidence>
<evidence type="ECO:0000259" key="15">
    <source>
        <dbReference type="PROSITE" id="PS50109"/>
    </source>
</evidence>
<dbReference type="Gene3D" id="6.10.340.10">
    <property type="match status" value="1"/>
</dbReference>
<evidence type="ECO:0000256" key="8">
    <source>
        <dbReference type="ARBA" id="ARBA00022741"/>
    </source>
</evidence>
<dbReference type="PANTHER" id="PTHR45528:SF1">
    <property type="entry name" value="SENSOR HISTIDINE KINASE CPXA"/>
    <property type="match status" value="1"/>
</dbReference>
<feature type="transmembrane region" description="Helical" evidence="14">
    <location>
        <begin position="165"/>
        <end position="183"/>
    </location>
</feature>
<dbReference type="SMART" id="SM00388">
    <property type="entry name" value="HisKA"/>
    <property type="match status" value="1"/>
</dbReference>
<keyword evidence="7 14" id="KW-0812">Transmembrane</keyword>
<dbReference type="GO" id="GO:0005886">
    <property type="term" value="C:plasma membrane"/>
    <property type="evidence" value="ECO:0007669"/>
    <property type="project" value="UniProtKB-SubCell"/>
</dbReference>
<evidence type="ECO:0000256" key="11">
    <source>
        <dbReference type="ARBA" id="ARBA00022989"/>
    </source>
</evidence>
<dbReference type="InterPro" id="IPR003661">
    <property type="entry name" value="HisK_dim/P_dom"/>
</dbReference>
<organism evidence="17 18">
    <name type="scientific">Vibrio navarrensis</name>
    <dbReference type="NCBI Taxonomy" id="29495"/>
    <lineage>
        <taxon>Bacteria</taxon>
        <taxon>Pseudomonadati</taxon>
        <taxon>Pseudomonadota</taxon>
        <taxon>Gammaproteobacteria</taxon>
        <taxon>Vibrionales</taxon>
        <taxon>Vibrionaceae</taxon>
        <taxon>Vibrio</taxon>
    </lineage>
</organism>
<dbReference type="InterPro" id="IPR004358">
    <property type="entry name" value="Sig_transdc_His_kin-like_C"/>
</dbReference>
<feature type="domain" description="Histidine kinase" evidence="15">
    <location>
        <begin position="245"/>
        <end position="465"/>
    </location>
</feature>
<name>A0AAJ4LWR5_9VIBR</name>
<evidence type="ECO:0000256" key="7">
    <source>
        <dbReference type="ARBA" id="ARBA00022692"/>
    </source>
</evidence>
<keyword evidence="4" id="KW-1003">Cell membrane</keyword>
<evidence type="ECO:0000313" key="18">
    <source>
        <dbReference type="Proteomes" id="UP000594435"/>
    </source>
</evidence>
<evidence type="ECO:0000256" key="4">
    <source>
        <dbReference type="ARBA" id="ARBA00022475"/>
    </source>
</evidence>
<dbReference type="Gene3D" id="3.30.565.10">
    <property type="entry name" value="Histidine kinase-like ATPase, C-terminal domain"/>
    <property type="match status" value="1"/>
</dbReference>
<reference evidence="17 18" key="1">
    <citation type="submission" date="2020-11" db="EMBL/GenBank/DDBJ databases">
        <title>Complete and Circularized Genome Assembly of a human isolate of Vibrio navarrensis biotype pommerensis with MiSeq and MinION Sequence Data.</title>
        <authorList>
            <person name="Schwartz K."/>
            <person name="Borowiak M."/>
            <person name="Deneke C."/>
            <person name="Balau V."/>
            <person name="Metelmann C."/>
            <person name="Strauch E."/>
        </authorList>
    </citation>
    <scope>NUCLEOTIDE SEQUENCE [LARGE SCALE GENOMIC DNA]</scope>
    <source>
        <strain evidence="17 18">20-VB00237</strain>
    </source>
</reference>
<evidence type="ECO:0000259" key="16">
    <source>
        <dbReference type="PROSITE" id="PS50885"/>
    </source>
</evidence>
<comment type="catalytic activity">
    <reaction evidence="1">
        <text>ATP + protein L-histidine = ADP + protein N-phospho-L-histidine.</text>
        <dbReference type="EC" id="2.7.13.3"/>
    </reaction>
</comment>
<feature type="domain" description="HAMP" evidence="16">
    <location>
        <begin position="185"/>
        <end position="237"/>
    </location>
</feature>
<keyword evidence="10" id="KW-0067">ATP-binding</keyword>
<dbReference type="GO" id="GO:0000155">
    <property type="term" value="F:phosphorelay sensor kinase activity"/>
    <property type="evidence" value="ECO:0007669"/>
    <property type="project" value="InterPro"/>
</dbReference>
<dbReference type="SMART" id="SM00304">
    <property type="entry name" value="HAMP"/>
    <property type="match status" value="1"/>
</dbReference>
<comment type="subcellular location">
    <subcellularLocation>
        <location evidence="2">Cell membrane</location>
        <topology evidence="2">Multi-pass membrane protein</topology>
    </subcellularLocation>
</comment>
<dbReference type="SUPFAM" id="SSF55874">
    <property type="entry name" value="ATPase domain of HSP90 chaperone/DNA topoisomerase II/histidine kinase"/>
    <property type="match status" value="1"/>
</dbReference>
<evidence type="ECO:0000256" key="3">
    <source>
        <dbReference type="ARBA" id="ARBA00012438"/>
    </source>
</evidence>
<evidence type="ECO:0000313" key="17">
    <source>
        <dbReference type="EMBL" id="QPL56140.1"/>
    </source>
</evidence>
<dbReference type="Gene3D" id="1.10.287.130">
    <property type="match status" value="1"/>
</dbReference>
<dbReference type="GO" id="GO:0005524">
    <property type="term" value="F:ATP binding"/>
    <property type="evidence" value="ECO:0007669"/>
    <property type="project" value="UniProtKB-KW"/>
</dbReference>
<dbReference type="Pfam" id="PF00672">
    <property type="entry name" value="HAMP"/>
    <property type="match status" value="1"/>
</dbReference>
<dbReference type="InterPro" id="IPR036097">
    <property type="entry name" value="HisK_dim/P_sf"/>
</dbReference>
<feature type="transmembrane region" description="Helical" evidence="14">
    <location>
        <begin position="7"/>
        <end position="26"/>
    </location>
</feature>
<dbReference type="SUPFAM" id="SSF158472">
    <property type="entry name" value="HAMP domain-like"/>
    <property type="match status" value="1"/>
</dbReference>
<dbReference type="InterPro" id="IPR005467">
    <property type="entry name" value="His_kinase_dom"/>
</dbReference>
<dbReference type="InterPro" id="IPR003660">
    <property type="entry name" value="HAMP_dom"/>
</dbReference>
<dbReference type="EC" id="2.7.13.3" evidence="3"/>
<dbReference type="PRINTS" id="PR00344">
    <property type="entry name" value="BCTRLSENSOR"/>
</dbReference>
<dbReference type="InterPro" id="IPR050398">
    <property type="entry name" value="HssS/ArlS-like"/>
</dbReference>
<keyword evidence="6" id="KW-0808">Transferase</keyword>
<evidence type="ECO:0000256" key="9">
    <source>
        <dbReference type="ARBA" id="ARBA00022777"/>
    </source>
</evidence>
<dbReference type="PANTHER" id="PTHR45528">
    <property type="entry name" value="SENSOR HISTIDINE KINASE CPXA"/>
    <property type="match status" value="1"/>
</dbReference>